<dbReference type="InParanoid" id="I1BIQ7"/>
<dbReference type="EMBL" id="CH476732">
    <property type="protein sequence ID" value="EIE76087.1"/>
    <property type="molecule type" value="Genomic_DNA"/>
</dbReference>
<reference evidence="1 2" key="1">
    <citation type="journal article" date="2009" name="PLoS Genet.">
        <title>Genomic analysis of the basal lineage fungus Rhizopus oryzae reveals a whole-genome duplication.</title>
        <authorList>
            <person name="Ma L.-J."/>
            <person name="Ibrahim A.S."/>
            <person name="Skory C."/>
            <person name="Grabherr M.G."/>
            <person name="Burger G."/>
            <person name="Butler M."/>
            <person name="Elias M."/>
            <person name="Idnurm A."/>
            <person name="Lang B.F."/>
            <person name="Sone T."/>
            <person name="Abe A."/>
            <person name="Calvo S.E."/>
            <person name="Corrochano L.M."/>
            <person name="Engels R."/>
            <person name="Fu J."/>
            <person name="Hansberg W."/>
            <person name="Kim J.-M."/>
            <person name="Kodira C.D."/>
            <person name="Koehrsen M.J."/>
            <person name="Liu B."/>
            <person name="Miranda-Saavedra D."/>
            <person name="O'Leary S."/>
            <person name="Ortiz-Castellanos L."/>
            <person name="Poulter R."/>
            <person name="Rodriguez-Romero J."/>
            <person name="Ruiz-Herrera J."/>
            <person name="Shen Y.-Q."/>
            <person name="Zeng Q."/>
            <person name="Galagan J."/>
            <person name="Birren B.W."/>
            <person name="Cuomo C.A."/>
            <person name="Wickes B.L."/>
        </authorList>
    </citation>
    <scope>NUCLEOTIDE SEQUENCE [LARGE SCALE GENOMIC DNA]</scope>
    <source>
        <strain evidence="2">RA 99-880 / ATCC MYA-4621 / FGSC 9543 / NRRL 43880</strain>
    </source>
</reference>
<sequence>MKYYPRMKIISPENFLPVAIFNKFPEVKTSYKVVTPEIFNDNTLISTVEAIDDVAQVSQKDKYPEVLEISMKKCQEEKCSWHELWFRFGKIEMVATRGYYGKDGQLGAFLGVSAPSRITHDMHFILFSPEFPAETTACLRMLRNYRKKASLNKWCFKSSFFCSMGFVTPNQLQLHEQEPVNYASVCSHLLNLAVNDELVGTDFDELKKSLAKFEFCRSLDFESEAKDEDVLKKLEAMKTTKNQKGRKLSKAKCLLIEVILNHNLQLDEKTLMLLYSGIIYPK</sequence>
<evidence type="ECO:0000313" key="1">
    <source>
        <dbReference type="EMBL" id="EIE76087.1"/>
    </source>
</evidence>
<keyword evidence="2" id="KW-1185">Reference proteome</keyword>
<dbReference type="RefSeq" id="XP_067511483.1">
    <property type="nucleotide sequence ID" value="XM_067655382.1"/>
</dbReference>
<dbReference type="GeneID" id="93607763"/>
<dbReference type="OMA" id="IISHEGH"/>
<protein>
    <submittedName>
        <fullName evidence="1">Uncharacterized protein</fullName>
    </submittedName>
</protein>
<proteinExistence type="predicted"/>
<gene>
    <name evidence="1" type="ORF">RO3G_00791</name>
</gene>
<dbReference type="Proteomes" id="UP000009138">
    <property type="component" value="Unassembled WGS sequence"/>
</dbReference>
<name>I1BIQ7_RHIO9</name>
<evidence type="ECO:0000313" key="2">
    <source>
        <dbReference type="Proteomes" id="UP000009138"/>
    </source>
</evidence>
<dbReference type="VEuPathDB" id="FungiDB:RO3G_00791"/>
<dbReference type="OrthoDB" id="2245448at2759"/>
<organism evidence="1 2">
    <name type="scientific">Rhizopus delemar (strain RA 99-880 / ATCC MYA-4621 / FGSC 9543 / NRRL 43880)</name>
    <name type="common">Mucormycosis agent</name>
    <name type="synonym">Rhizopus arrhizus var. delemar</name>
    <dbReference type="NCBI Taxonomy" id="246409"/>
    <lineage>
        <taxon>Eukaryota</taxon>
        <taxon>Fungi</taxon>
        <taxon>Fungi incertae sedis</taxon>
        <taxon>Mucoromycota</taxon>
        <taxon>Mucoromycotina</taxon>
        <taxon>Mucoromycetes</taxon>
        <taxon>Mucorales</taxon>
        <taxon>Mucorineae</taxon>
        <taxon>Rhizopodaceae</taxon>
        <taxon>Rhizopus</taxon>
    </lineage>
</organism>
<accession>I1BIQ7</accession>
<dbReference type="AlphaFoldDB" id="I1BIQ7"/>